<dbReference type="PANTHER" id="PTHR35894:SF1">
    <property type="entry name" value="PHOSPHORIBULOKINASE _ URIDINE KINASE FAMILY"/>
    <property type="match status" value="1"/>
</dbReference>
<dbReference type="GO" id="GO:0016887">
    <property type="term" value="F:ATP hydrolysis activity"/>
    <property type="evidence" value="ECO:0007669"/>
    <property type="project" value="InterPro"/>
</dbReference>
<dbReference type="SUPFAM" id="SSF47090">
    <property type="entry name" value="PGBD-like"/>
    <property type="match status" value="1"/>
</dbReference>
<dbReference type="InterPro" id="IPR002477">
    <property type="entry name" value="Peptidoglycan-bd-like"/>
</dbReference>
<accession>A0A934UQV8</accession>
<feature type="domain" description="AAA+ ATPase" evidence="1">
    <location>
        <begin position="42"/>
        <end position="193"/>
    </location>
</feature>
<evidence type="ECO:0000313" key="3">
    <source>
        <dbReference type="Proteomes" id="UP000617041"/>
    </source>
</evidence>
<dbReference type="InterPro" id="IPR049945">
    <property type="entry name" value="AAA_22"/>
</dbReference>
<sequence>MYAPYFGLSQEPFSIAPDPRYLFMSERHREALAHLLYGLGGGGGFVLLTGEIGTGKTTVCRCFLEQVPPNCNVAYIFNPKLSVPELLQTVCEEFRIALPAHEGTRSVKEYVDALNAFLLQAHAAGRNSVLIIDEAQNLSEDVLEQLRLLTNLETNERKLLQIILIGQPELRTMLARPGLEQLAQRVIARYHLDALDAKETVQYVRHRLEVAGLSRALPFQARALDRIHRRSGGIPRRINLLCDRALLGAFARSEPAVTAGIVDQAAREVFPPVAAPRAAVRPALLLALGLVAGAGVAWMLQQQGATQDAAPSAAQPVVAAPPAAHAASAPAIVAAAPASAPASAVSAPATLLRDEREAWRELARGWNVDAGETGDPCAVLARQSVQCFTRPTPLALVRQLDRPGVITLDRDRGTPSYALLTAVGDKTATIVAAGTTQTVTLAALAERWSGDWGTLWRVPPGYATRGRDGAEVVRWADEQLDAAGMGQGGGATLRTRLRNFQLAQGLPADGVLGPMTVMQLNRTAHVDEPRLRPLP</sequence>
<dbReference type="Pfam" id="PF01471">
    <property type="entry name" value="PG_binding_1"/>
    <property type="match status" value="1"/>
</dbReference>
<dbReference type="PANTHER" id="PTHR35894">
    <property type="entry name" value="GENERAL SECRETION PATHWAY PROTEIN A-RELATED"/>
    <property type="match status" value="1"/>
</dbReference>
<organism evidence="2 3">
    <name type="scientific">Ramlibacter algicola</name>
    <dbReference type="NCBI Taxonomy" id="2795217"/>
    <lineage>
        <taxon>Bacteria</taxon>
        <taxon>Pseudomonadati</taxon>
        <taxon>Pseudomonadota</taxon>
        <taxon>Betaproteobacteria</taxon>
        <taxon>Burkholderiales</taxon>
        <taxon>Comamonadaceae</taxon>
        <taxon>Ramlibacter</taxon>
    </lineage>
</organism>
<dbReference type="RefSeq" id="WP_200788070.1">
    <property type="nucleotide sequence ID" value="NZ_JAEDAO010000001.1"/>
</dbReference>
<reference evidence="2" key="1">
    <citation type="submission" date="2020-12" db="EMBL/GenBank/DDBJ databases">
        <title>Ramlibacter sp. nov., isolated from a freshwater alga, Cryptomonas.</title>
        <authorList>
            <person name="Kim H.M."/>
            <person name="Jeon C.O."/>
        </authorList>
    </citation>
    <scope>NUCLEOTIDE SEQUENCE</scope>
    <source>
        <strain evidence="2">CrO1</strain>
    </source>
</reference>
<evidence type="ECO:0000259" key="1">
    <source>
        <dbReference type="SMART" id="SM00382"/>
    </source>
</evidence>
<dbReference type="AlphaFoldDB" id="A0A934UQV8"/>
<proteinExistence type="predicted"/>
<dbReference type="SMART" id="SM00382">
    <property type="entry name" value="AAA"/>
    <property type="match status" value="1"/>
</dbReference>
<dbReference type="InterPro" id="IPR027417">
    <property type="entry name" value="P-loop_NTPase"/>
</dbReference>
<name>A0A934UQV8_9BURK</name>
<dbReference type="InterPro" id="IPR052026">
    <property type="entry name" value="ExeA_AAA_ATPase_DNA-bind"/>
</dbReference>
<dbReference type="InterPro" id="IPR036365">
    <property type="entry name" value="PGBD-like_sf"/>
</dbReference>
<dbReference type="EMBL" id="JAEDAO010000001">
    <property type="protein sequence ID" value="MBK0393084.1"/>
    <property type="molecule type" value="Genomic_DNA"/>
</dbReference>
<dbReference type="SUPFAM" id="SSF52540">
    <property type="entry name" value="P-loop containing nucleoside triphosphate hydrolases"/>
    <property type="match status" value="1"/>
</dbReference>
<dbReference type="Gene3D" id="3.90.70.10">
    <property type="entry name" value="Cysteine proteinases"/>
    <property type="match status" value="1"/>
</dbReference>
<dbReference type="Proteomes" id="UP000617041">
    <property type="component" value="Unassembled WGS sequence"/>
</dbReference>
<dbReference type="InterPro" id="IPR003593">
    <property type="entry name" value="AAA+_ATPase"/>
</dbReference>
<keyword evidence="3" id="KW-1185">Reference proteome</keyword>
<gene>
    <name evidence="2" type="ORF">I8E28_10830</name>
</gene>
<protein>
    <submittedName>
        <fullName evidence="2">AAA family ATPase</fullName>
    </submittedName>
</protein>
<comment type="caution">
    <text evidence="2">The sequence shown here is derived from an EMBL/GenBank/DDBJ whole genome shotgun (WGS) entry which is preliminary data.</text>
</comment>
<dbReference type="Gene3D" id="3.40.50.300">
    <property type="entry name" value="P-loop containing nucleotide triphosphate hydrolases"/>
    <property type="match status" value="1"/>
</dbReference>
<dbReference type="Pfam" id="PF13401">
    <property type="entry name" value="AAA_22"/>
    <property type="match status" value="1"/>
</dbReference>
<evidence type="ECO:0000313" key="2">
    <source>
        <dbReference type="EMBL" id="MBK0393084.1"/>
    </source>
</evidence>